<evidence type="ECO:0000259" key="13">
    <source>
        <dbReference type="Pfam" id="PF18402"/>
    </source>
</evidence>
<dbReference type="InterPro" id="IPR029044">
    <property type="entry name" value="Nucleotide-diphossugar_trans"/>
</dbReference>
<sequence>MGVGQCALACVLLTTLVLLHPSLADVGRGADIQLRAKWNSSTFAHEAAEFLAAQDTAAFWSFAGAFTLPQDSTDCLEHVLRQARSLPPDEPSRRLLGVEVAARLHSPRAELFHAAAARELGDASPSMPCCWASVGGAPFLSLSALRAALAAPATGRASEGPRAFDHVHPGPPEGAPEVPFVALYAPLGNACGAAFHAELRALASAGKITYAWRPLATVACAGDDSSPCLHAGSSLVLPGYGVELAIKNMEYNAADDKGSEPASEAAADAGGDPAGAEDTAPSGTAAVGAARVPAGEGDLEALHAQLEAWRDSAAAETVLTKRQLRRLGLQAAARVAEAPASPLAVLVELAQNLPSYAPLLSAVHVPKNLTRAVDLLQRLLPPASGMLAVNGRLLRARDLSLHDLLGKVRAELALHAALTREAGLGAGAARAALLARTTRGAGAPRGAEAGPRLRLASGRAVAWLNDLESDARYARWPARLESLLVPSFSGRLPGLRRNLLTAVLLFDPASDSAADLGEAARVVLLQGWPLRLGLVPLVRNGAGDEAGARVARLFLGVHATLGPDPALAFLVSLAGVDFQSGDEAAAWKQVQLTFKRHWPTWVDKASEDAEPHPALQWTAAQALEAYVDQPDAATLRTLRAGVALARSTGLAGLAASPEASGGVLVICGLVVPLRAGEPVARLVGQALQMELRQVQEDVYLHRLTDDMPDLEDELLELRGAAPRINPRIFPSRQGTGAGGGLEGVPDPSAPRQLALTGPGLGAAARHAAGLAYWKVGDGVETDAPAIIHWAVADVLTREGLSLVLAALQHESSHSRTALLLNSAGGLGEGSLAPLERGLLAMLTRADKPVPALDVAAALESILALPLDTDLGSLSESDIHITHGLSWAELPNADQVAAAHSRFAREGLRLPRGSSAVVTNGRVVTLQPSGELFVPEDFELLELYARWYQFAGDGDSEEQQAGLEDAGVASSILASGPLDQYELSGRGLWERFPTDELNTVRVGRNDSVPPPLFIQAVVDPLSKQAAMLTPVLAYLHEALGAEVMLTLNPDRGLADLPVKGFLRYVLPRGDGAPPAARFDGLPADQTLTLGMEVPEPWLVEPVATDHDLDNIRLAELAPGQRLAATFELEALLVTGSAIDLGAARSGDPSQEVHPRGVKLELGPAGKVPLVDTLVMSNLGYFQLKAAPGEWTLGLAPGRSRELFSVARDDELEADHGMEGAAAPRNQGGLTFELPVTVDSLMGHHLRLFLKKDPAWLDEDVLAPSPGTGPTVGVWSSLPVWGVKKDEAPAPAKEGEDARIHIFTVSSGTMYERLQKIMILSAVKRTSARLKFWFIKNYMSPQMKAFIPVMARRYDFDYEFVTYKWPTWLHKQSEKQRIIWAYKILFLDVLFPLGLKKVIFCDSDQVVRADLAQLWATDLQGAPYAYTPFCDTNKEMEGFRFWKHGFWKDHLQGLPYHISALYLVDLDRFRTLAAGDKLRILYERLSKDPNSLSNLDQDLPNYAQSIVPIHSLDQEWLWCETWCGAASRPAARTIDLCNNPLTKEPKLQSARRIIAEWPALDREVEELTAAVTAAAGRARELEAVVASDSLFRARLAPMVEGVVGGQGRDASEL</sequence>
<dbReference type="Pfam" id="PF18401">
    <property type="entry name" value="Thioredoxin_13"/>
    <property type="match status" value="1"/>
</dbReference>
<evidence type="ECO:0008006" key="17">
    <source>
        <dbReference type="Google" id="ProtNLM"/>
    </source>
</evidence>
<dbReference type="InterPro" id="IPR040525">
    <property type="entry name" value="UGGT_TRXL_4"/>
</dbReference>
<evidence type="ECO:0000256" key="7">
    <source>
        <dbReference type="ARBA" id="ARBA00022824"/>
    </source>
</evidence>
<feature type="region of interest" description="Disordered" evidence="9">
    <location>
        <begin position="728"/>
        <end position="747"/>
    </location>
</feature>
<dbReference type="UniPathway" id="UPA00378"/>
<dbReference type="InterPro" id="IPR040693">
    <property type="entry name" value="UGGT_TRXL_1"/>
</dbReference>
<feature type="compositionally biased region" description="Low complexity" evidence="9">
    <location>
        <begin position="260"/>
        <end position="281"/>
    </location>
</feature>
<dbReference type="InterPro" id="IPR040694">
    <property type="entry name" value="UGGT_TRXL_2"/>
</dbReference>
<dbReference type="PANTHER" id="PTHR11226:SF0">
    <property type="entry name" value="UDP-GLUCOSE:GLYCOPROTEIN GLUCOSYLTRANSFERASE"/>
    <property type="match status" value="1"/>
</dbReference>
<dbReference type="GO" id="GO:0003980">
    <property type="term" value="F:UDP-glucose:glycoprotein glucosyltransferase activity"/>
    <property type="evidence" value="ECO:0007669"/>
    <property type="project" value="InterPro"/>
</dbReference>
<dbReference type="InterPro" id="IPR009448">
    <property type="entry name" value="UDP-g_GGtrans"/>
</dbReference>
<feature type="domain" description="UGGT thioredoxin-like" evidence="12">
    <location>
        <begin position="318"/>
        <end position="433"/>
    </location>
</feature>
<comment type="subcellular location">
    <subcellularLocation>
        <location evidence="2">Endoplasmic reticulum lumen</location>
    </subcellularLocation>
</comment>
<dbReference type="Gene3D" id="3.90.550.10">
    <property type="entry name" value="Spore Coat Polysaccharide Biosynthesis Protein SpsA, Chain A"/>
    <property type="match status" value="1"/>
</dbReference>
<dbReference type="GO" id="GO:0051082">
    <property type="term" value="F:unfolded protein binding"/>
    <property type="evidence" value="ECO:0007669"/>
    <property type="project" value="TreeGrafter"/>
</dbReference>
<dbReference type="PANTHER" id="PTHR11226">
    <property type="entry name" value="UDP-GLUCOSE GLYCOPROTEIN:GLUCOSYLTRANSFERASE"/>
    <property type="match status" value="1"/>
</dbReference>
<evidence type="ECO:0000259" key="14">
    <source>
        <dbReference type="Pfam" id="PF18403"/>
    </source>
</evidence>
<comment type="similarity">
    <text evidence="4">Belongs to the glycosyltransferase 8 family.</text>
</comment>
<dbReference type="GO" id="GO:0005788">
    <property type="term" value="C:endoplasmic reticulum lumen"/>
    <property type="evidence" value="ECO:0007669"/>
    <property type="project" value="UniProtKB-SubCell"/>
</dbReference>
<evidence type="ECO:0000256" key="1">
    <source>
        <dbReference type="ARBA" id="ARBA00001913"/>
    </source>
</evidence>
<dbReference type="Pfam" id="PF18402">
    <property type="entry name" value="Thioredoxin_14"/>
    <property type="match status" value="1"/>
</dbReference>
<dbReference type="CDD" id="cd06432">
    <property type="entry name" value="GT8_HUGT1_C_like"/>
    <property type="match status" value="1"/>
</dbReference>
<comment type="pathway">
    <text evidence="3">Protein modification; protein glycosylation.</text>
</comment>
<evidence type="ECO:0000256" key="4">
    <source>
        <dbReference type="ARBA" id="ARBA00006351"/>
    </source>
</evidence>
<feature type="chain" id="PRO_5008901286" description="UDP-glucose:glycoprotein glucosyltransferase" evidence="10">
    <location>
        <begin position="25"/>
        <end position="1611"/>
    </location>
</feature>
<feature type="domain" description="UGGT thioredoxin-like" evidence="13">
    <location>
        <begin position="457"/>
        <end position="728"/>
    </location>
</feature>
<evidence type="ECO:0000256" key="10">
    <source>
        <dbReference type="SAM" id="SignalP"/>
    </source>
</evidence>
<feature type="region of interest" description="Disordered" evidence="9">
    <location>
        <begin position="254"/>
        <end position="282"/>
    </location>
</feature>
<proteinExistence type="inferred from homology"/>
<feature type="signal peptide" evidence="10">
    <location>
        <begin position="1"/>
        <end position="24"/>
    </location>
</feature>
<evidence type="ECO:0000313" key="16">
    <source>
        <dbReference type="EMBL" id="JAT71533.1"/>
    </source>
</evidence>
<gene>
    <name evidence="16" type="ORF">g.58782</name>
</gene>
<dbReference type="EMBL" id="GDKF01007089">
    <property type="protein sequence ID" value="JAT71533.1"/>
    <property type="molecule type" value="Transcribed_RNA"/>
</dbReference>
<keyword evidence="8" id="KW-0325">Glycoprotein</keyword>
<accession>A0A1D1ZXV9</accession>
<dbReference type="Pfam" id="PF18400">
    <property type="entry name" value="Thioredoxin_12"/>
    <property type="match status" value="1"/>
</dbReference>
<dbReference type="InterPro" id="IPR040497">
    <property type="entry name" value="Glyco_transf_24"/>
</dbReference>
<dbReference type="SUPFAM" id="SSF53448">
    <property type="entry name" value="Nucleotide-diphospho-sugar transferases"/>
    <property type="match status" value="1"/>
</dbReference>
<feature type="domain" description="UDP-glucose:glycoprotein glucosyltransferase thioredoxin-like" evidence="14">
    <location>
        <begin position="780"/>
        <end position="944"/>
    </location>
</feature>
<dbReference type="GO" id="GO:0018279">
    <property type="term" value="P:protein N-linked glycosylation via asparagine"/>
    <property type="evidence" value="ECO:0007669"/>
    <property type="project" value="TreeGrafter"/>
</dbReference>
<evidence type="ECO:0000256" key="6">
    <source>
        <dbReference type="ARBA" id="ARBA00022729"/>
    </source>
</evidence>
<evidence type="ECO:0000256" key="5">
    <source>
        <dbReference type="ARBA" id="ARBA00022679"/>
    </source>
</evidence>
<keyword evidence="6 10" id="KW-0732">Signal</keyword>
<name>A0A1D1ZXV9_AUXPR</name>
<keyword evidence="7" id="KW-0256">Endoplasmic reticulum</keyword>
<evidence type="ECO:0000256" key="2">
    <source>
        <dbReference type="ARBA" id="ARBA00004319"/>
    </source>
</evidence>
<evidence type="ECO:0000259" key="12">
    <source>
        <dbReference type="Pfam" id="PF18401"/>
    </source>
</evidence>
<dbReference type="Pfam" id="PF18403">
    <property type="entry name" value="Thioredoxin_15"/>
    <property type="match status" value="1"/>
</dbReference>
<reference evidence="16" key="1">
    <citation type="submission" date="2015-08" db="EMBL/GenBank/DDBJ databases">
        <authorList>
            <person name="Babu N.S."/>
            <person name="Beckwith C.J."/>
            <person name="Beseler K.G."/>
            <person name="Brison A."/>
            <person name="Carone J.V."/>
            <person name="Caskin T.P."/>
            <person name="Diamond M."/>
            <person name="Durham M.E."/>
            <person name="Foxe J.M."/>
            <person name="Go M."/>
            <person name="Henderson B.A."/>
            <person name="Jones I.B."/>
            <person name="McGettigan J.A."/>
            <person name="Micheletti S.J."/>
            <person name="Nasrallah M.E."/>
            <person name="Ortiz D."/>
            <person name="Piller C.R."/>
            <person name="Privatt S.R."/>
            <person name="Schneider S.L."/>
            <person name="Sharp S."/>
            <person name="Smith T.C."/>
            <person name="Stanton J.D."/>
            <person name="Ullery H.E."/>
            <person name="Wilson R.J."/>
            <person name="Serrano M.G."/>
            <person name="Buck G."/>
            <person name="Lee V."/>
            <person name="Wang Y."/>
            <person name="Carvalho R."/>
            <person name="Voegtly L."/>
            <person name="Shi R."/>
            <person name="Duckworth R."/>
            <person name="Johnson A."/>
            <person name="Loviza R."/>
            <person name="Walstead R."/>
            <person name="Shah Z."/>
            <person name="Kiflezghi M."/>
            <person name="Wade K."/>
            <person name="Ball S.L."/>
            <person name="Bradley K.W."/>
            <person name="Asai D.J."/>
            <person name="Bowman C.A."/>
            <person name="Russell D.A."/>
            <person name="Pope W.H."/>
            <person name="Jacobs-Sera D."/>
            <person name="Hendrix R.W."/>
            <person name="Hatfull G.F."/>
        </authorList>
    </citation>
    <scope>NUCLEOTIDE SEQUENCE</scope>
</reference>
<evidence type="ECO:0000259" key="15">
    <source>
        <dbReference type="Pfam" id="PF18404"/>
    </source>
</evidence>
<dbReference type="Pfam" id="PF06427">
    <property type="entry name" value="UDP-g_GGTase"/>
    <property type="match status" value="1"/>
</dbReference>
<evidence type="ECO:0000256" key="8">
    <source>
        <dbReference type="ARBA" id="ARBA00023180"/>
    </source>
</evidence>
<feature type="domain" description="UGGT thioredoxin-like" evidence="11">
    <location>
        <begin position="43"/>
        <end position="216"/>
    </location>
</feature>
<dbReference type="Pfam" id="PF18404">
    <property type="entry name" value="Glyco_transf_24"/>
    <property type="match status" value="1"/>
</dbReference>
<evidence type="ECO:0000256" key="9">
    <source>
        <dbReference type="SAM" id="MobiDB-lite"/>
    </source>
</evidence>
<evidence type="ECO:0000256" key="3">
    <source>
        <dbReference type="ARBA" id="ARBA00004922"/>
    </source>
</evidence>
<feature type="domain" description="Glucosyltransferase 24 catalytic" evidence="15">
    <location>
        <begin position="1298"/>
        <end position="1565"/>
    </location>
</feature>
<comment type="cofactor">
    <cofactor evidence="1">
        <name>Ca(2+)</name>
        <dbReference type="ChEBI" id="CHEBI:29108"/>
    </cofactor>
</comment>
<protein>
    <recommendedName>
        <fullName evidence="17">UDP-glucose:glycoprotein glucosyltransferase</fullName>
    </recommendedName>
</protein>
<keyword evidence="5" id="KW-0808">Transferase</keyword>
<evidence type="ECO:0000259" key="11">
    <source>
        <dbReference type="Pfam" id="PF18400"/>
    </source>
</evidence>
<dbReference type="GO" id="GO:0036503">
    <property type="term" value="P:ERAD pathway"/>
    <property type="evidence" value="ECO:0007669"/>
    <property type="project" value="TreeGrafter"/>
</dbReference>
<organism evidence="16">
    <name type="scientific">Auxenochlorella protothecoides</name>
    <name type="common">Green microalga</name>
    <name type="synonym">Chlorella protothecoides</name>
    <dbReference type="NCBI Taxonomy" id="3075"/>
    <lineage>
        <taxon>Eukaryota</taxon>
        <taxon>Viridiplantae</taxon>
        <taxon>Chlorophyta</taxon>
        <taxon>core chlorophytes</taxon>
        <taxon>Trebouxiophyceae</taxon>
        <taxon>Chlorellales</taxon>
        <taxon>Chlorellaceae</taxon>
        <taxon>Auxenochlorella</taxon>
    </lineage>
</organism>
<dbReference type="InterPro" id="IPR040692">
    <property type="entry name" value="UGGT_TRXL_3"/>
</dbReference>